<dbReference type="InterPro" id="IPR019728">
    <property type="entry name" value="DUF2605"/>
</dbReference>
<gene>
    <name evidence="1" type="ORF">NEA10_03380</name>
</gene>
<dbReference type="Pfam" id="PF10792">
    <property type="entry name" value="DUF2605"/>
    <property type="match status" value="1"/>
</dbReference>
<evidence type="ECO:0000313" key="2">
    <source>
        <dbReference type="Proteomes" id="UP001056708"/>
    </source>
</evidence>
<dbReference type="EMBL" id="CP098611">
    <property type="protein sequence ID" value="USR91783.1"/>
    <property type="molecule type" value="Genomic_DNA"/>
</dbReference>
<name>A0ABY5ARE0_9CYAN</name>
<reference evidence="1" key="1">
    <citation type="submission" date="2022-06" db="EMBL/GenBank/DDBJ databases">
        <title>Genome sequence of Phormidium yuhuli AB48 isolated from an industrial photobioreactor environment.</title>
        <authorList>
            <person name="Qiu Y."/>
            <person name="Noonan A.J.C."/>
            <person name="Dofher K."/>
            <person name="Koch M."/>
            <person name="Kieft B."/>
            <person name="Lin X."/>
            <person name="Ziels R.M."/>
            <person name="Hallam S.J."/>
        </authorList>
    </citation>
    <scope>NUCLEOTIDE SEQUENCE</scope>
    <source>
        <strain evidence="1">AB48</strain>
    </source>
</reference>
<accession>A0ABY5ARE0</accession>
<evidence type="ECO:0000313" key="1">
    <source>
        <dbReference type="EMBL" id="USR91783.1"/>
    </source>
</evidence>
<organism evidence="1 2">
    <name type="scientific">Phormidium yuhuli AB48</name>
    <dbReference type="NCBI Taxonomy" id="2940671"/>
    <lineage>
        <taxon>Bacteria</taxon>
        <taxon>Bacillati</taxon>
        <taxon>Cyanobacteriota</taxon>
        <taxon>Cyanophyceae</taxon>
        <taxon>Oscillatoriophycideae</taxon>
        <taxon>Oscillatoriales</taxon>
        <taxon>Oscillatoriaceae</taxon>
        <taxon>Phormidium</taxon>
        <taxon>Phormidium yuhuli</taxon>
    </lineage>
</organism>
<dbReference type="RefSeq" id="WP_252663813.1">
    <property type="nucleotide sequence ID" value="NZ_CP098611.1"/>
</dbReference>
<dbReference type="Proteomes" id="UP001056708">
    <property type="component" value="Chromosome"/>
</dbReference>
<protein>
    <submittedName>
        <fullName evidence="1">DUF2605 domain-containing protein</fullName>
    </submittedName>
</protein>
<keyword evidence="2" id="KW-1185">Reference proteome</keyword>
<sequence>MSRPHLPEPSLLKKVLEPLLGDFQYWFERSRTLLETETIDFLEPKEQQDLLNRVIQAQEEVSSAKMMLDATGCQAGVDMSVLMPWHHLLTECWQISMRFRAQHSQALNVRE</sequence>
<proteinExistence type="predicted"/>